<proteinExistence type="inferred from homology"/>
<dbReference type="EMBL" id="PDLN01000024">
    <property type="protein sequence ID" value="RDW56862.1"/>
    <property type="molecule type" value="Genomic_DNA"/>
</dbReference>
<evidence type="ECO:0000256" key="7">
    <source>
        <dbReference type="SAM" id="Phobius"/>
    </source>
</evidence>
<feature type="region of interest" description="Disordered" evidence="6">
    <location>
        <begin position="316"/>
        <end position="341"/>
    </location>
</feature>
<dbReference type="GO" id="GO:0016020">
    <property type="term" value="C:membrane"/>
    <property type="evidence" value="ECO:0007669"/>
    <property type="project" value="UniProtKB-SubCell"/>
</dbReference>
<protein>
    <recommendedName>
        <fullName evidence="8">Rhodopsin domain-containing protein</fullName>
    </recommendedName>
</protein>
<sequence length="355" mass="40091">MAIETYDLTAIPIVKTEFVVNTILIILATAAVVLRLIARRTRRIDLWWDDYTIMISLFLTYFLYAVQIADAKLGMRVHITEVPADNLTLLLKLLVAYQLIYGTVQALAKISYLCFYLRIFVNDEFIKAVKIVAAIVVAWWTANVLQVFLICTPFKLNYDVTITGTCGNRPAAYTAIGAINLITDVAILLLPIPTVWKLQMPVSSKIGICGVFAIGLSICIISIIRMQSMTTLDFNDITYDMINPVFWTVTEPSLAIINACLPVMRHLMKLVFGKKAWFRSKSDTSRQYSTTFERMQDGEYPLTNLHDRERGITSSSVAAKKAYSMGEDESEKSYDETKHEPRSNIHVTTAWVVSE</sequence>
<evidence type="ECO:0000256" key="5">
    <source>
        <dbReference type="ARBA" id="ARBA00038359"/>
    </source>
</evidence>
<feature type="transmembrane region" description="Helical" evidence="7">
    <location>
        <begin position="18"/>
        <end position="38"/>
    </location>
</feature>
<evidence type="ECO:0000313" key="9">
    <source>
        <dbReference type="EMBL" id="RDW56862.1"/>
    </source>
</evidence>
<comment type="similarity">
    <text evidence="5">Belongs to the SAT4 family.</text>
</comment>
<keyword evidence="3 7" id="KW-1133">Transmembrane helix</keyword>
<comment type="caution">
    <text evidence="9">The sequence shown here is derived from an EMBL/GenBank/DDBJ whole genome shotgun (WGS) entry which is preliminary data.</text>
</comment>
<reference evidence="9 10" key="1">
    <citation type="journal article" date="2018" name="IMA Fungus">
        <title>IMA Genome-F 9: Draft genome sequence of Annulohypoxylon stygium, Aspergillus mulundensis, Berkeleyomyces basicola (syn. Thielaviopsis basicola), Ceratocystis smalleyi, two Cercospora beticola strains, Coleophoma cylindrospora, Fusarium fracticaudum, Phialophora cf. hyalina, and Morchella septimelata.</title>
        <authorList>
            <person name="Wingfield B.D."/>
            <person name="Bills G.F."/>
            <person name="Dong Y."/>
            <person name="Huang W."/>
            <person name="Nel W.J."/>
            <person name="Swalarsk-Parry B.S."/>
            <person name="Vaghefi N."/>
            <person name="Wilken P.M."/>
            <person name="An Z."/>
            <person name="de Beer Z.W."/>
            <person name="De Vos L."/>
            <person name="Chen L."/>
            <person name="Duong T.A."/>
            <person name="Gao Y."/>
            <person name="Hammerbacher A."/>
            <person name="Kikkert J.R."/>
            <person name="Li Y."/>
            <person name="Li H."/>
            <person name="Li K."/>
            <person name="Li Q."/>
            <person name="Liu X."/>
            <person name="Ma X."/>
            <person name="Naidoo K."/>
            <person name="Pethybridge S.J."/>
            <person name="Sun J."/>
            <person name="Steenkamp E.T."/>
            <person name="van der Nest M.A."/>
            <person name="van Wyk S."/>
            <person name="Wingfield M.J."/>
            <person name="Xiong C."/>
            <person name="Yue Q."/>
            <person name="Zhang X."/>
        </authorList>
    </citation>
    <scope>NUCLEOTIDE SEQUENCE [LARGE SCALE GENOMIC DNA]</scope>
    <source>
        <strain evidence="9 10">BP5796</strain>
    </source>
</reference>
<dbReference type="Pfam" id="PF20684">
    <property type="entry name" value="Fung_rhodopsin"/>
    <property type="match status" value="1"/>
</dbReference>
<evidence type="ECO:0000256" key="3">
    <source>
        <dbReference type="ARBA" id="ARBA00022989"/>
    </source>
</evidence>
<evidence type="ECO:0000256" key="1">
    <source>
        <dbReference type="ARBA" id="ARBA00004141"/>
    </source>
</evidence>
<feature type="transmembrane region" description="Helical" evidence="7">
    <location>
        <begin position="170"/>
        <end position="190"/>
    </location>
</feature>
<feature type="transmembrane region" description="Helical" evidence="7">
    <location>
        <begin position="89"/>
        <end position="117"/>
    </location>
</feature>
<dbReference type="InterPro" id="IPR049326">
    <property type="entry name" value="Rhodopsin_dom_fungi"/>
</dbReference>
<feature type="compositionally biased region" description="Basic and acidic residues" evidence="6">
    <location>
        <begin position="331"/>
        <end position="341"/>
    </location>
</feature>
<evidence type="ECO:0000256" key="2">
    <source>
        <dbReference type="ARBA" id="ARBA00022692"/>
    </source>
</evidence>
<dbReference type="Proteomes" id="UP000256328">
    <property type="component" value="Unassembled WGS sequence"/>
</dbReference>
<dbReference type="PANTHER" id="PTHR33048:SF161">
    <property type="entry name" value="INTEGRAL MEMBRANE PROTEIN"/>
    <property type="match status" value="1"/>
</dbReference>
<dbReference type="PANTHER" id="PTHR33048">
    <property type="entry name" value="PTH11-LIKE INTEGRAL MEMBRANE PROTEIN (AFU_ORTHOLOGUE AFUA_5G11245)"/>
    <property type="match status" value="1"/>
</dbReference>
<accession>A0A3D8Q4X7</accession>
<evidence type="ECO:0000313" key="10">
    <source>
        <dbReference type="Proteomes" id="UP000256328"/>
    </source>
</evidence>
<feature type="transmembrane region" description="Helical" evidence="7">
    <location>
        <begin position="129"/>
        <end position="150"/>
    </location>
</feature>
<evidence type="ECO:0000256" key="6">
    <source>
        <dbReference type="SAM" id="MobiDB-lite"/>
    </source>
</evidence>
<evidence type="ECO:0000259" key="8">
    <source>
        <dbReference type="Pfam" id="PF20684"/>
    </source>
</evidence>
<keyword evidence="10" id="KW-1185">Reference proteome</keyword>
<dbReference type="InterPro" id="IPR052337">
    <property type="entry name" value="SAT4-like"/>
</dbReference>
<evidence type="ECO:0000256" key="4">
    <source>
        <dbReference type="ARBA" id="ARBA00023136"/>
    </source>
</evidence>
<keyword evidence="2 7" id="KW-0812">Transmembrane</keyword>
<dbReference type="OrthoDB" id="5273647at2759"/>
<feature type="transmembrane region" description="Helical" evidence="7">
    <location>
        <begin position="50"/>
        <end position="69"/>
    </location>
</feature>
<gene>
    <name evidence="9" type="ORF">BP5796_12929</name>
</gene>
<keyword evidence="4 7" id="KW-0472">Membrane</keyword>
<organism evidence="9 10">
    <name type="scientific">Coleophoma crateriformis</name>
    <dbReference type="NCBI Taxonomy" id="565419"/>
    <lineage>
        <taxon>Eukaryota</taxon>
        <taxon>Fungi</taxon>
        <taxon>Dikarya</taxon>
        <taxon>Ascomycota</taxon>
        <taxon>Pezizomycotina</taxon>
        <taxon>Leotiomycetes</taxon>
        <taxon>Helotiales</taxon>
        <taxon>Dermateaceae</taxon>
        <taxon>Coleophoma</taxon>
    </lineage>
</organism>
<comment type="subcellular location">
    <subcellularLocation>
        <location evidence="1">Membrane</location>
        <topology evidence="1">Multi-pass membrane protein</topology>
    </subcellularLocation>
</comment>
<dbReference type="AlphaFoldDB" id="A0A3D8Q4X7"/>
<feature type="domain" description="Rhodopsin" evidence="8">
    <location>
        <begin position="34"/>
        <end position="269"/>
    </location>
</feature>
<name>A0A3D8Q4X7_9HELO</name>
<feature type="transmembrane region" description="Helical" evidence="7">
    <location>
        <begin position="202"/>
        <end position="224"/>
    </location>
</feature>
<feature type="transmembrane region" description="Helical" evidence="7">
    <location>
        <begin position="244"/>
        <end position="264"/>
    </location>
</feature>